<evidence type="ECO:0000313" key="2">
    <source>
        <dbReference type="EMBL" id="PXX75148.1"/>
    </source>
</evidence>
<feature type="region of interest" description="Disordered" evidence="1">
    <location>
        <begin position="52"/>
        <end position="102"/>
    </location>
</feature>
<gene>
    <name evidence="2" type="ORF">DFR34_1271</name>
</gene>
<dbReference type="Proteomes" id="UP000247555">
    <property type="component" value="Unassembled WGS sequence"/>
</dbReference>
<reference evidence="2 3" key="1">
    <citation type="submission" date="2018-05" db="EMBL/GenBank/DDBJ databases">
        <title>Genomic Encyclopedia of Type Strains, Phase IV (KMG-IV): sequencing the most valuable type-strain genomes for metagenomic binning, comparative biology and taxonomic classification.</title>
        <authorList>
            <person name="Goeker M."/>
        </authorList>
    </citation>
    <scope>NUCLEOTIDE SEQUENCE [LARGE SCALE GENOMIC DNA]</scope>
    <source>
        <strain evidence="2 3">DSM 29661</strain>
    </source>
</reference>
<dbReference type="RefSeq" id="WP_110391893.1">
    <property type="nucleotide sequence ID" value="NZ_CALCOA010000237.1"/>
</dbReference>
<sequence>MFNTFLRKHSEKVKIMLLPLLKNTRILLLAALLTPAMVMADGGLDRVREMRERQASSAVNSPAAISSPQHSSMPQHGMPHCPSCPPQGMQPEHKMMMMPGMK</sequence>
<accession>A0A318KSC4</accession>
<evidence type="ECO:0000256" key="1">
    <source>
        <dbReference type="SAM" id="MobiDB-lite"/>
    </source>
</evidence>
<dbReference type="AlphaFoldDB" id="A0A318KSC4"/>
<dbReference type="EMBL" id="QJKI01000027">
    <property type="protein sequence ID" value="PXX75148.1"/>
    <property type="molecule type" value="Genomic_DNA"/>
</dbReference>
<feature type="compositionally biased region" description="Polar residues" evidence="1">
    <location>
        <begin position="55"/>
        <end position="74"/>
    </location>
</feature>
<comment type="caution">
    <text evidence="2">The sequence shown here is derived from an EMBL/GenBank/DDBJ whole genome shotgun (WGS) entry which is preliminary data.</text>
</comment>
<keyword evidence="3" id="KW-1185">Reference proteome</keyword>
<name>A0A318KSC4_9NEIS</name>
<protein>
    <submittedName>
        <fullName evidence="2">Uncharacterized protein</fullName>
    </submittedName>
</protein>
<organism evidence="2 3">
    <name type="scientific">Rivihabitans pingtungensis</name>
    <dbReference type="NCBI Taxonomy" id="1054498"/>
    <lineage>
        <taxon>Bacteria</taxon>
        <taxon>Pseudomonadati</taxon>
        <taxon>Pseudomonadota</taxon>
        <taxon>Betaproteobacteria</taxon>
        <taxon>Neisseriales</taxon>
        <taxon>Aquaspirillaceae</taxon>
        <taxon>Rivihabitans</taxon>
    </lineage>
</organism>
<proteinExistence type="predicted"/>
<evidence type="ECO:0000313" key="3">
    <source>
        <dbReference type="Proteomes" id="UP000247555"/>
    </source>
</evidence>